<evidence type="ECO:0000313" key="12">
    <source>
        <dbReference type="EMBL" id="PWI56940.1"/>
    </source>
</evidence>
<dbReference type="Proteomes" id="UP000245380">
    <property type="component" value="Unassembled WGS sequence"/>
</dbReference>
<evidence type="ECO:0000256" key="8">
    <source>
        <dbReference type="ARBA" id="ARBA00030803"/>
    </source>
</evidence>
<feature type="compositionally biased region" description="Polar residues" evidence="9">
    <location>
        <begin position="90"/>
        <end position="101"/>
    </location>
</feature>
<dbReference type="GO" id="GO:0005886">
    <property type="term" value="C:plasma membrane"/>
    <property type="evidence" value="ECO:0007669"/>
    <property type="project" value="UniProtKB-SubCell"/>
</dbReference>
<evidence type="ECO:0000313" key="13">
    <source>
        <dbReference type="Proteomes" id="UP000245380"/>
    </source>
</evidence>
<keyword evidence="6 10" id="KW-0472">Membrane</keyword>
<dbReference type="EMBL" id="MPDK01000022">
    <property type="protein sequence ID" value="PWI56940.1"/>
    <property type="molecule type" value="Genomic_DNA"/>
</dbReference>
<feature type="domain" description="Anti-sigma K factor RskA C-terminal" evidence="11">
    <location>
        <begin position="126"/>
        <end position="259"/>
    </location>
</feature>
<dbReference type="InterPro" id="IPR018764">
    <property type="entry name" value="RskA_C"/>
</dbReference>
<comment type="caution">
    <text evidence="12">The sequence shown here is derived from an EMBL/GenBank/DDBJ whole genome shotgun (WGS) entry which is preliminary data.</text>
</comment>
<dbReference type="InterPro" id="IPR041916">
    <property type="entry name" value="Anti_sigma_zinc_sf"/>
</dbReference>
<dbReference type="PANTHER" id="PTHR37461:SF1">
    <property type="entry name" value="ANTI-SIGMA-K FACTOR RSKA"/>
    <property type="match status" value="1"/>
</dbReference>
<dbReference type="GO" id="GO:0006417">
    <property type="term" value="P:regulation of translation"/>
    <property type="evidence" value="ECO:0007669"/>
    <property type="project" value="TreeGrafter"/>
</dbReference>
<feature type="transmembrane region" description="Helical" evidence="10">
    <location>
        <begin position="119"/>
        <end position="139"/>
    </location>
</feature>
<reference evidence="12 13" key="1">
    <citation type="submission" date="2016-11" db="EMBL/GenBank/DDBJ databases">
        <title>Comparative genomics of Acidibacillus ferroxidans species.</title>
        <authorList>
            <person name="Oliveira G."/>
            <person name="Nunes G."/>
            <person name="Oliveira R."/>
            <person name="Araujo F."/>
            <person name="Salim A."/>
            <person name="Scholte L."/>
            <person name="Morais D."/>
            <person name="Nancucheo I."/>
            <person name="Johnson D.B."/>
            <person name="Grail B."/>
            <person name="Bittencourt J."/>
            <person name="Valadares R."/>
        </authorList>
    </citation>
    <scope>NUCLEOTIDE SEQUENCE [LARGE SCALE GENOMIC DNA]</scope>
    <source>
        <strain evidence="12 13">Y002</strain>
    </source>
</reference>
<evidence type="ECO:0000256" key="2">
    <source>
        <dbReference type="ARBA" id="ARBA00004236"/>
    </source>
</evidence>
<keyword evidence="13" id="KW-1185">Reference proteome</keyword>
<comment type="subcellular location">
    <subcellularLocation>
        <location evidence="2">Cell membrane</location>
    </subcellularLocation>
    <subcellularLocation>
        <location evidence="1">Membrane</location>
        <topology evidence="1">Single-pass membrane protein</topology>
    </subcellularLocation>
</comment>
<sequence>MKGDEKAFCDLLMPFVLGELSDHDFQAFLRHVQTCAHCREELDAIWPVHLELMTMEETRVANDLQGDLKRRTLEKAFSTRAPRVGDDASRVSSVHASQPQPMSKEHATSRFSRRRGWTLLPYALSVAMLFAGIWIGAGIKASPGSFPSSQDTTVPSTWVRNTSLVSTAYAPTAYGQVTIVKSGRMQEWIVQVFDLTPIKGHGCYTVWLLEDGSRTLGGKFTVNRLGEGAVTIRLPLTVTYSGVGITLEPHVNDQTPQGPKVLGASLLNV</sequence>
<evidence type="ECO:0000256" key="3">
    <source>
        <dbReference type="ARBA" id="ARBA00022475"/>
    </source>
</evidence>
<keyword evidence="5 10" id="KW-1133">Transmembrane helix</keyword>
<keyword evidence="4 10" id="KW-0812">Transmembrane</keyword>
<proteinExistence type="predicted"/>
<name>A0A2U3D6N0_SULT2</name>
<evidence type="ECO:0000256" key="10">
    <source>
        <dbReference type="SAM" id="Phobius"/>
    </source>
</evidence>
<gene>
    <name evidence="12" type="ORF">BM613_11075</name>
</gene>
<evidence type="ECO:0000256" key="5">
    <source>
        <dbReference type="ARBA" id="ARBA00022989"/>
    </source>
</evidence>
<evidence type="ECO:0000256" key="4">
    <source>
        <dbReference type="ARBA" id="ARBA00022692"/>
    </source>
</evidence>
<dbReference type="RefSeq" id="WP_181363080.1">
    <property type="nucleotide sequence ID" value="NZ_MPDK01000022.1"/>
</dbReference>
<dbReference type="InterPro" id="IPR051474">
    <property type="entry name" value="Anti-sigma-K/W_factor"/>
</dbReference>
<evidence type="ECO:0000256" key="1">
    <source>
        <dbReference type="ARBA" id="ARBA00004167"/>
    </source>
</evidence>
<accession>A0A2U3D6N0</accession>
<feature type="region of interest" description="Disordered" evidence="9">
    <location>
        <begin position="81"/>
        <end position="109"/>
    </location>
</feature>
<dbReference type="AlphaFoldDB" id="A0A2U3D6N0"/>
<evidence type="ECO:0000256" key="7">
    <source>
        <dbReference type="ARBA" id="ARBA00029829"/>
    </source>
</evidence>
<evidence type="ECO:0000256" key="9">
    <source>
        <dbReference type="SAM" id="MobiDB-lite"/>
    </source>
</evidence>
<evidence type="ECO:0000259" key="11">
    <source>
        <dbReference type="Pfam" id="PF10099"/>
    </source>
</evidence>
<protein>
    <recommendedName>
        <fullName evidence="8">Regulator of SigK</fullName>
    </recommendedName>
    <alternativeName>
        <fullName evidence="7">Sigma-K anti-sigma factor RskA</fullName>
    </alternativeName>
</protein>
<evidence type="ECO:0000256" key="6">
    <source>
        <dbReference type="ARBA" id="ARBA00023136"/>
    </source>
</evidence>
<dbReference type="Pfam" id="PF10099">
    <property type="entry name" value="RskA_C"/>
    <property type="match status" value="1"/>
</dbReference>
<organism evidence="12 13">
    <name type="scientific">Sulfoacidibacillus thermotolerans</name>
    <name type="common">Acidibacillus sulfuroxidans</name>
    <dbReference type="NCBI Taxonomy" id="1765684"/>
    <lineage>
        <taxon>Bacteria</taxon>
        <taxon>Bacillati</taxon>
        <taxon>Bacillota</taxon>
        <taxon>Bacilli</taxon>
        <taxon>Bacillales</taxon>
        <taxon>Alicyclobacillaceae</taxon>
        <taxon>Sulfoacidibacillus</taxon>
    </lineage>
</organism>
<dbReference type="PANTHER" id="PTHR37461">
    <property type="entry name" value="ANTI-SIGMA-K FACTOR RSKA"/>
    <property type="match status" value="1"/>
</dbReference>
<dbReference type="GO" id="GO:0016989">
    <property type="term" value="F:sigma factor antagonist activity"/>
    <property type="evidence" value="ECO:0007669"/>
    <property type="project" value="TreeGrafter"/>
</dbReference>
<keyword evidence="3" id="KW-1003">Cell membrane</keyword>
<dbReference type="Gene3D" id="1.10.10.1320">
    <property type="entry name" value="Anti-sigma factor, zinc-finger domain"/>
    <property type="match status" value="1"/>
</dbReference>